<name>A0A1H6IZY8_9GAMM</name>
<protein>
    <submittedName>
        <fullName evidence="9">DNA-binding transcriptional response regulator, NtrC family, contains REC, AAA-type ATPase, and a Fis-type DNA-binding domains</fullName>
    </submittedName>
</protein>
<keyword evidence="3" id="KW-0805">Transcription regulation</keyword>
<evidence type="ECO:0000313" key="9">
    <source>
        <dbReference type="EMBL" id="SEH55183.1"/>
    </source>
</evidence>
<dbReference type="GO" id="GO:0006355">
    <property type="term" value="P:regulation of DNA-templated transcription"/>
    <property type="evidence" value="ECO:0007669"/>
    <property type="project" value="InterPro"/>
</dbReference>
<dbReference type="InterPro" id="IPR002197">
    <property type="entry name" value="HTH_Fis"/>
</dbReference>
<dbReference type="PANTHER" id="PTHR32071">
    <property type="entry name" value="TRANSCRIPTIONAL REGULATORY PROTEIN"/>
    <property type="match status" value="1"/>
</dbReference>
<dbReference type="Pfam" id="PF25601">
    <property type="entry name" value="AAA_lid_14"/>
    <property type="match status" value="1"/>
</dbReference>
<dbReference type="PANTHER" id="PTHR32071:SF21">
    <property type="entry name" value="TRANSCRIPTIONAL REGULATORY PROTEIN FLGR"/>
    <property type="match status" value="1"/>
</dbReference>
<dbReference type="InterPro" id="IPR001789">
    <property type="entry name" value="Sig_transdc_resp-reg_receiver"/>
</dbReference>
<evidence type="ECO:0000256" key="1">
    <source>
        <dbReference type="ARBA" id="ARBA00022741"/>
    </source>
</evidence>
<dbReference type="PROSITE" id="PS00676">
    <property type="entry name" value="SIGMA54_INTERACT_2"/>
    <property type="match status" value="1"/>
</dbReference>
<keyword evidence="2" id="KW-0067">ATP-binding</keyword>
<dbReference type="InterPro" id="IPR027417">
    <property type="entry name" value="P-loop_NTPase"/>
</dbReference>
<dbReference type="Gene3D" id="1.10.10.60">
    <property type="entry name" value="Homeodomain-like"/>
    <property type="match status" value="1"/>
</dbReference>
<dbReference type="Pfam" id="PF00072">
    <property type="entry name" value="Response_reg"/>
    <property type="match status" value="1"/>
</dbReference>
<dbReference type="RefSeq" id="WP_092788995.1">
    <property type="nucleotide sequence ID" value="NZ_FNXF01000001.1"/>
</dbReference>
<dbReference type="PROSITE" id="PS00688">
    <property type="entry name" value="SIGMA54_INTERACT_3"/>
    <property type="match status" value="1"/>
</dbReference>
<dbReference type="InterPro" id="IPR025944">
    <property type="entry name" value="Sigma_54_int_dom_CS"/>
</dbReference>
<dbReference type="SUPFAM" id="SSF46689">
    <property type="entry name" value="Homeodomain-like"/>
    <property type="match status" value="1"/>
</dbReference>
<dbReference type="EMBL" id="FNXF01000001">
    <property type="protein sequence ID" value="SEH55183.1"/>
    <property type="molecule type" value="Genomic_DNA"/>
</dbReference>
<proteinExistence type="predicted"/>
<dbReference type="Proteomes" id="UP000199371">
    <property type="component" value="Unassembled WGS sequence"/>
</dbReference>
<dbReference type="InterPro" id="IPR011006">
    <property type="entry name" value="CheY-like_superfamily"/>
</dbReference>
<dbReference type="Gene3D" id="1.10.8.60">
    <property type="match status" value="1"/>
</dbReference>
<dbReference type="SMART" id="SM00382">
    <property type="entry name" value="AAA"/>
    <property type="match status" value="1"/>
</dbReference>
<dbReference type="InterPro" id="IPR025943">
    <property type="entry name" value="Sigma_54_int_dom_ATP-bd_2"/>
</dbReference>
<dbReference type="SUPFAM" id="SSF52172">
    <property type="entry name" value="CheY-like"/>
    <property type="match status" value="1"/>
</dbReference>
<keyword evidence="10" id="KW-1185">Reference proteome</keyword>
<dbReference type="PROSITE" id="PS50110">
    <property type="entry name" value="RESPONSE_REGULATORY"/>
    <property type="match status" value="1"/>
</dbReference>
<dbReference type="GO" id="GO:0005524">
    <property type="term" value="F:ATP binding"/>
    <property type="evidence" value="ECO:0007669"/>
    <property type="project" value="UniProtKB-KW"/>
</dbReference>
<dbReference type="GO" id="GO:0000160">
    <property type="term" value="P:phosphorelay signal transduction system"/>
    <property type="evidence" value="ECO:0007669"/>
    <property type="project" value="InterPro"/>
</dbReference>
<feature type="modified residue" description="4-aspartylphosphate" evidence="6">
    <location>
        <position position="53"/>
    </location>
</feature>
<keyword evidence="4 9" id="KW-0238">DNA-binding</keyword>
<evidence type="ECO:0000256" key="5">
    <source>
        <dbReference type="ARBA" id="ARBA00023163"/>
    </source>
</evidence>
<dbReference type="SUPFAM" id="SSF52540">
    <property type="entry name" value="P-loop containing nucleoside triphosphate hydrolases"/>
    <property type="match status" value="1"/>
</dbReference>
<evidence type="ECO:0000256" key="3">
    <source>
        <dbReference type="ARBA" id="ARBA00023015"/>
    </source>
</evidence>
<dbReference type="GO" id="GO:0043565">
    <property type="term" value="F:sequence-specific DNA binding"/>
    <property type="evidence" value="ECO:0007669"/>
    <property type="project" value="InterPro"/>
</dbReference>
<dbReference type="InterPro" id="IPR002078">
    <property type="entry name" value="Sigma_54_int"/>
</dbReference>
<dbReference type="CDD" id="cd00009">
    <property type="entry name" value="AAA"/>
    <property type="match status" value="1"/>
</dbReference>
<dbReference type="InterPro" id="IPR003593">
    <property type="entry name" value="AAA+_ATPase"/>
</dbReference>
<dbReference type="InterPro" id="IPR025662">
    <property type="entry name" value="Sigma_54_int_dom_ATP-bd_1"/>
</dbReference>
<keyword evidence="6" id="KW-0597">Phosphoprotein</keyword>
<dbReference type="OrthoDB" id="9804019at2"/>
<evidence type="ECO:0000259" key="8">
    <source>
        <dbReference type="PROSITE" id="PS50110"/>
    </source>
</evidence>
<keyword evidence="1" id="KW-0547">Nucleotide-binding</keyword>
<feature type="domain" description="Sigma-54 factor interaction" evidence="7">
    <location>
        <begin position="127"/>
        <end position="352"/>
    </location>
</feature>
<evidence type="ECO:0000259" key="7">
    <source>
        <dbReference type="PROSITE" id="PS50045"/>
    </source>
</evidence>
<dbReference type="FunFam" id="3.40.50.300:FF:000006">
    <property type="entry name" value="DNA-binding transcriptional regulator NtrC"/>
    <property type="match status" value="1"/>
</dbReference>
<dbReference type="AlphaFoldDB" id="A0A1H6IZY8"/>
<evidence type="ECO:0000313" key="10">
    <source>
        <dbReference type="Proteomes" id="UP000199371"/>
    </source>
</evidence>
<keyword evidence="5" id="KW-0804">Transcription</keyword>
<dbReference type="Gene3D" id="3.40.50.2300">
    <property type="match status" value="1"/>
</dbReference>
<evidence type="ECO:0000256" key="4">
    <source>
        <dbReference type="ARBA" id="ARBA00023125"/>
    </source>
</evidence>
<evidence type="ECO:0000256" key="2">
    <source>
        <dbReference type="ARBA" id="ARBA00022840"/>
    </source>
</evidence>
<dbReference type="PROSITE" id="PS50045">
    <property type="entry name" value="SIGMA54_INTERACT_4"/>
    <property type="match status" value="1"/>
</dbReference>
<dbReference type="Pfam" id="PF00158">
    <property type="entry name" value="Sigma54_activat"/>
    <property type="match status" value="1"/>
</dbReference>
<dbReference type="InterPro" id="IPR058031">
    <property type="entry name" value="AAA_lid_NorR"/>
</dbReference>
<accession>A0A1H6IZY8</accession>
<feature type="domain" description="Response regulatory" evidence="8">
    <location>
        <begin position="4"/>
        <end position="118"/>
    </location>
</feature>
<sequence>MNSPYVLWIDQQKPSAEVQQCISAEGYSLLHTHTVTEIISLCHDYQPALVFIDSGMPQMTLPDLVTLVYRKLPAAQIISMVNNDQSELASDTLQSGAIDYLLKPFFASQLKTSIRNATAMSKGLKDLVAVSHASRQILQLANRAAQTEASVLILGESGTGKERLAQFIHQASDRADKPFVAVNCAAIPEHMLEAMLFGYNKGAFTGAVSQQIGKFEAANGGSILLDEISELPLALQAKLLRVLQERELERLGSNNRIKLDIRVIAASNKNLRTQVEQGLFREDLFYRLDVLPLSWPALRERRDDILPLAEFFINKYGNGKYRLSRGAADVMLQYNWPGNVRELENVMQRALVMARGIELQVADLNLPQCHPQAAAICAGLLKQSKKNAEFDYILDVLNKCNGHRTRTAQALGVSTRALRYKLAAMREHGVDIDALAS</sequence>
<evidence type="ECO:0000256" key="6">
    <source>
        <dbReference type="PROSITE-ProRule" id="PRU00169"/>
    </source>
</evidence>
<dbReference type="PROSITE" id="PS00675">
    <property type="entry name" value="SIGMA54_INTERACT_1"/>
    <property type="match status" value="1"/>
</dbReference>
<dbReference type="Pfam" id="PF02954">
    <property type="entry name" value="HTH_8"/>
    <property type="match status" value="1"/>
</dbReference>
<gene>
    <name evidence="9" type="ORF">SAMN05660691_00064</name>
</gene>
<reference evidence="10" key="1">
    <citation type="submission" date="2016-10" db="EMBL/GenBank/DDBJ databases">
        <authorList>
            <person name="Varghese N."/>
            <person name="Submissions S."/>
        </authorList>
    </citation>
    <scope>NUCLEOTIDE SEQUENCE [LARGE SCALE GENOMIC DNA]</scope>
    <source>
        <strain evidence="10">DSM 17616</strain>
    </source>
</reference>
<dbReference type="STRING" id="173990.SAMN05660691_00064"/>
<dbReference type="InterPro" id="IPR009057">
    <property type="entry name" value="Homeodomain-like_sf"/>
</dbReference>
<organism evidence="9 10">
    <name type="scientific">Rheinheimera pacifica</name>
    <dbReference type="NCBI Taxonomy" id="173990"/>
    <lineage>
        <taxon>Bacteria</taxon>
        <taxon>Pseudomonadati</taxon>
        <taxon>Pseudomonadota</taxon>
        <taxon>Gammaproteobacteria</taxon>
        <taxon>Chromatiales</taxon>
        <taxon>Chromatiaceae</taxon>
        <taxon>Rheinheimera</taxon>
    </lineage>
</organism>
<dbReference type="Gene3D" id="3.40.50.300">
    <property type="entry name" value="P-loop containing nucleotide triphosphate hydrolases"/>
    <property type="match status" value="1"/>
</dbReference>